<dbReference type="GO" id="GO:0005829">
    <property type="term" value="C:cytosol"/>
    <property type="evidence" value="ECO:0007669"/>
    <property type="project" value="TreeGrafter"/>
</dbReference>
<evidence type="ECO:0000256" key="1">
    <source>
        <dbReference type="ARBA" id="ARBA00008987"/>
    </source>
</evidence>
<reference evidence="8" key="1">
    <citation type="submission" date="2022-12" db="EMBL/GenBank/DDBJ databases">
        <title>Gycomyces niveus sp.nov.,a novel actinomycete isolated from soil in Shouguan.</title>
        <authorList>
            <person name="Yang X."/>
        </authorList>
    </citation>
    <scope>NUCLEOTIDE SEQUENCE</scope>
    <source>
        <strain evidence="8">NEAU-A15</strain>
    </source>
</reference>
<dbReference type="PANTHER" id="PTHR45663:SF40">
    <property type="entry name" value="THIOREDOXIN 2"/>
    <property type="match status" value="1"/>
</dbReference>
<keyword evidence="5" id="KW-0676">Redox-active center</keyword>
<keyword evidence="4" id="KW-1015">Disulfide bond</keyword>
<evidence type="ECO:0000256" key="5">
    <source>
        <dbReference type="ARBA" id="ARBA00023284"/>
    </source>
</evidence>
<sequence length="133" mass="14596">MATVALTKDNFEETVTGNGIVLVDWWADWCGPCKMFAPTFEASSEKHPDVVFGKIDTEDQPELSGEAGIQSIPTLMAFRDGILLYSQPGALPPAALEEIIGKVKELDMDAVRAEIEKEEAEGHDHHDHEGHSH</sequence>
<dbReference type="PRINTS" id="PR00421">
    <property type="entry name" value="THIOREDOXIN"/>
</dbReference>
<evidence type="ECO:0000256" key="2">
    <source>
        <dbReference type="ARBA" id="ARBA00022448"/>
    </source>
</evidence>
<keyword evidence="9" id="KW-1185">Reference proteome</keyword>
<organism evidence="8 9">
    <name type="scientific">Glycomyces luteolus</name>
    <dbReference type="NCBI Taxonomy" id="2670330"/>
    <lineage>
        <taxon>Bacteria</taxon>
        <taxon>Bacillati</taxon>
        <taxon>Actinomycetota</taxon>
        <taxon>Actinomycetes</taxon>
        <taxon>Glycomycetales</taxon>
        <taxon>Glycomycetaceae</taxon>
        <taxon>Glycomyces</taxon>
    </lineage>
</organism>
<comment type="caution">
    <text evidence="8">The sequence shown here is derived from an EMBL/GenBank/DDBJ whole genome shotgun (WGS) entry which is preliminary data.</text>
</comment>
<dbReference type="NCBIfam" id="TIGR01068">
    <property type="entry name" value="thioredoxin"/>
    <property type="match status" value="1"/>
</dbReference>
<dbReference type="GO" id="GO:0015035">
    <property type="term" value="F:protein-disulfide reductase activity"/>
    <property type="evidence" value="ECO:0007669"/>
    <property type="project" value="UniProtKB-UniRule"/>
</dbReference>
<dbReference type="Proteomes" id="UP001146067">
    <property type="component" value="Unassembled WGS sequence"/>
</dbReference>
<keyword evidence="3" id="KW-0249">Electron transport</keyword>
<dbReference type="AlphaFoldDB" id="A0A9X3P984"/>
<dbReference type="CDD" id="cd02947">
    <property type="entry name" value="TRX_family"/>
    <property type="match status" value="1"/>
</dbReference>
<name>A0A9X3P984_9ACTN</name>
<dbReference type="FunFam" id="3.40.30.10:FF:000155">
    <property type="entry name" value="Thioredoxin"/>
    <property type="match status" value="1"/>
</dbReference>
<evidence type="ECO:0000256" key="4">
    <source>
        <dbReference type="ARBA" id="ARBA00023157"/>
    </source>
</evidence>
<keyword evidence="2" id="KW-0813">Transport</keyword>
<gene>
    <name evidence="8" type="primary">trxA</name>
    <name evidence="8" type="ORF">O1R50_01105</name>
</gene>
<dbReference type="InterPro" id="IPR036249">
    <property type="entry name" value="Thioredoxin-like_sf"/>
</dbReference>
<dbReference type="EMBL" id="JAPZVP010000001">
    <property type="protein sequence ID" value="MDA1358204.1"/>
    <property type="molecule type" value="Genomic_DNA"/>
</dbReference>
<evidence type="ECO:0000313" key="8">
    <source>
        <dbReference type="EMBL" id="MDA1358204.1"/>
    </source>
</evidence>
<dbReference type="PANTHER" id="PTHR45663">
    <property type="entry name" value="GEO12009P1"/>
    <property type="match status" value="1"/>
</dbReference>
<evidence type="ECO:0000256" key="6">
    <source>
        <dbReference type="NCBIfam" id="TIGR01068"/>
    </source>
</evidence>
<proteinExistence type="inferred from homology"/>
<dbReference type="InterPro" id="IPR005746">
    <property type="entry name" value="Thioredoxin"/>
</dbReference>
<dbReference type="SUPFAM" id="SSF52833">
    <property type="entry name" value="Thioredoxin-like"/>
    <property type="match status" value="1"/>
</dbReference>
<comment type="similarity">
    <text evidence="1">Belongs to the thioredoxin family.</text>
</comment>
<dbReference type="Pfam" id="PF00085">
    <property type="entry name" value="Thioredoxin"/>
    <property type="match status" value="1"/>
</dbReference>
<dbReference type="PROSITE" id="PS51352">
    <property type="entry name" value="THIOREDOXIN_2"/>
    <property type="match status" value="1"/>
</dbReference>
<evidence type="ECO:0000259" key="7">
    <source>
        <dbReference type="PROSITE" id="PS51352"/>
    </source>
</evidence>
<accession>A0A9X3P984</accession>
<protein>
    <recommendedName>
        <fullName evidence="6">Thioredoxin</fullName>
    </recommendedName>
</protein>
<dbReference type="Gene3D" id="3.40.30.10">
    <property type="entry name" value="Glutaredoxin"/>
    <property type="match status" value="1"/>
</dbReference>
<dbReference type="InterPro" id="IPR013766">
    <property type="entry name" value="Thioredoxin_domain"/>
</dbReference>
<evidence type="ECO:0000256" key="3">
    <source>
        <dbReference type="ARBA" id="ARBA00022982"/>
    </source>
</evidence>
<evidence type="ECO:0000313" key="9">
    <source>
        <dbReference type="Proteomes" id="UP001146067"/>
    </source>
</evidence>
<dbReference type="RefSeq" id="WP_270107984.1">
    <property type="nucleotide sequence ID" value="NZ_JAPZVP010000001.1"/>
</dbReference>
<feature type="domain" description="Thioredoxin" evidence="7">
    <location>
        <begin position="1"/>
        <end position="105"/>
    </location>
</feature>